<organism evidence="2">
    <name type="scientific">Desulfacinum infernum</name>
    <dbReference type="NCBI Taxonomy" id="35837"/>
    <lineage>
        <taxon>Bacteria</taxon>
        <taxon>Pseudomonadati</taxon>
        <taxon>Thermodesulfobacteriota</taxon>
        <taxon>Syntrophobacteria</taxon>
        <taxon>Syntrophobacterales</taxon>
        <taxon>Syntrophobacteraceae</taxon>
        <taxon>Desulfacinum</taxon>
    </lineage>
</organism>
<evidence type="ECO:0000256" key="1">
    <source>
        <dbReference type="SAM" id="SignalP"/>
    </source>
</evidence>
<accession>A0A832EKA9</accession>
<protein>
    <recommendedName>
        <fullName evidence="3">Curli production assembly/transport component CsgG</fullName>
    </recommendedName>
</protein>
<sequence length="403" mass="44464">MTKKMIVLFWIVGLCAACGTTVVENVAPVHRESAAGAAQRVLVMPFSDYTVDDSLYNYWARNILINEALSDELVRYGFGSVVYEEVVGYLLDKGYIKEAAPESTRTPDMNVLEKELAKEWSPGMKAELFRAMYLNQAARSSQQKQESYWDSEKRVVLDTKAVRELGRFFAADYVLRGRIVVFKSGQEDSFNPFQTGVLPFLFKVGSRTVFGVAQSDTYELIDKMAIGGILGAAIAPDNWPLQDDDKKLTGHPRFGGQVVSVEDYAEWNTLIWGATGAGLAFLAHKGGRVDHVVVQLRVIAQDVRTGYIVWSNRAEVKVMPKTFFGDKDVDSLTSEAIRHAAGRLMDNFVASLTGREVVRSRADGSLYVTAAGGTLAPEKTKYGTIYVGPPPPASPERDPYGDT</sequence>
<gene>
    <name evidence="2" type="ORF">ENS06_12965</name>
</gene>
<evidence type="ECO:0008006" key="3">
    <source>
        <dbReference type="Google" id="ProtNLM"/>
    </source>
</evidence>
<comment type="caution">
    <text evidence="2">The sequence shown here is derived from an EMBL/GenBank/DDBJ whole genome shotgun (WGS) entry which is preliminary data.</text>
</comment>
<evidence type="ECO:0000313" key="2">
    <source>
        <dbReference type="EMBL" id="HFK98215.1"/>
    </source>
</evidence>
<feature type="chain" id="PRO_5032681376" description="Curli production assembly/transport component CsgG" evidence="1">
    <location>
        <begin position="20"/>
        <end position="403"/>
    </location>
</feature>
<name>A0A832EKA9_9BACT</name>
<dbReference type="EMBL" id="DSTK01000038">
    <property type="protein sequence ID" value="HFK98215.1"/>
    <property type="molecule type" value="Genomic_DNA"/>
</dbReference>
<proteinExistence type="predicted"/>
<feature type="signal peptide" evidence="1">
    <location>
        <begin position="1"/>
        <end position="19"/>
    </location>
</feature>
<reference evidence="2" key="1">
    <citation type="journal article" date="2020" name="mSystems">
        <title>Genome- and Community-Level Interaction Insights into Carbon Utilization and Element Cycling Functions of Hydrothermarchaeota in Hydrothermal Sediment.</title>
        <authorList>
            <person name="Zhou Z."/>
            <person name="Liu Y."/>
            <person name="Xu W."/>
            <person name="Pan J."/>
            <person name="Luo Z.H."/>
            <person name="Li M."/>
        </authorList>
    </citation>
    <scope>NUCLEOTIDE SEQUENCE [LARGE SCALE GENOMIC DNA]</scope>
    <source>
        <strain evidence="2">SpSt-456</strain>
    </source>
</reference>
<keyword evidence="1" id="KW-0732">Signal</keyword>
<dbReference type="AlphaFoldDB" id="A0A832EKA9"/>